<dbReference type="AlphaFoldDB" id="A0A8C9F6E6"/>
<accession>A0A8C9F6E6</accession>
<name>A0A8C9F6E6_PAVCR</name>
<evidence type="ECO:0000313" key="3">
    <source>
        <dbReference type="Proteomes" id="UP000694428"/>
    </source>
</evidence>
<feature type="signal peptide" evidence="1">
    <location>
        <begin position="1"/>
        <end position="17"/>
    </location>
</feature>
<evidence type="ECO:0000256" key="1">
    <source>
        <dbReference type="SAM" id="SignalP"/>
    </source>
</evidence>
<proteinExistence type="predicted"/>
<reference evidence="2" key="2">
    <citation type="submission" date="2025-09" db="UniProtKB">
        <authorList>
            <consortium name="Ensembl"/>
        </authorList>
    </citation>
    <scope>IDENTIFICATION</scope>
</reference>
<sequence length="108" mass="12225">MISLFFCLALLEFNTNSLNSALEQNILPSTETIKSFLSEHRRPLIECLKKQVQTYQLVKTASPQQPSPHSMVFGGQLGNNKQKWKHLVLLSHLPSVSLGFFSWMPPLS</sequence>
<keyword evidence="1" id="KW-0732">Signal</keyword>
<reference evidence="2" key="1">
    <citation type="submission" date="2025-08" db="UniProtKB">
        <authorList>
            <consortium name="Ensembl"/>
        </authorList>
    </citation>
    <scope>IDENTIFICATION</scope>
</reference>
<keyword evidence="3" id="KW-1185">Reference proteome</keyword>
<dbReference type="Ensembl" id="ENSPSTT00000011844.1">
    <property type="protein sequence ID" value="ENSPSTP00000011287.1"/>
    <property type="gene ID" value="ENSPSTG00000007937.1"/>
</dbReference>
<dbReference type="Proteomes" id="UP000694428">
    <property type="component" value="Unplaced"/>
</dbReference>
<evidence type="ECO:0000313" key="2">
    <source>
        <dbReference type="Ensembl" id="ENSPSTP00000011287.1"/>
    </source>
</evidence>
<feature type="chain" id="PRO_5034752752" evidence="1">
    <location>
        <begin position="18"/>
        <end position="108"/>
    </location>
</feature>
<protein>
    <submittedName>
        <fullName evidence="2">Uncharacterized protein</fullName>
    </submittedName>
</protein>
<organism evidence="2 3">
    <name type="scientific">Pavo cristatus</name>
    <name type="common">Indian peafowl</name>
    <name type="synonym">Blue peafowl</name>
    <dbReference type="NCBI Taxonomy" id="9049"/>
    <lineage>
        <taxon>Eukaryota</taxon>
        <taxon>Metazoa</taxon>
        <taxon>Chordata</taxon>
        <taxon>Craniata</taxon>
        <taxon>Vertebrata</taxon>
        <taxon>Euteleostomi</taxon>
        <taxon>Archelosauria</taxon>
        <taxon>Archosauria</taxon>
        <taxon>Dinosauria</taxon>
        <taxon>Saurischia</taxon>
        <taxon>Theropoda</taxon>
        <taxon>Coelurosauria</taxon>
        <taxon>Aves</taxon>
        <taxon>Neognathae</taxon>
        <taxon>Galloanserae</taxon>
        <taxon>Galliformes</taxon>
        <taxon>Phasianidae</taxon>
        <taxon>Phasianinae</taxon>
        <taxon>Pavo</taxon>
    </lineage>
</organism>